<evidence type="ECO:0000256" key="1">
    <source>
        <dbReference type="ARBA" id="ARBA00004197"/>
    </source>
</evidence>
<organism evidence="17 18">
    <name type="scientific">Peromyscus maniculatus bairdii</name>
    <name type="common">Prairie deer mouse</name>
    <dbReference type="NCBI Taxonomy" id="230844"/>
    <lineage>
        <taxon>Eukaryota</taxon>
        <taxon>Metazoa</taxon>
        <taxon>Chordata</taxon>
        <taxon>Craniata</taxon>
        <taxon>Vertebrata</taxon>
        <taxon>Euteleostomi</taxon>
        <taxon>Mammalia</taxon>
        <taxon>Eutheria</taxon>
        <taxon>Euarchontoglires</taxon>
        <taxon>Glires</taxon>
        <taxon>Rodentia</taxon>
        <taxon>Myomorpha</taxon>
        <taxon>Muroidea</taxon>
        <taxon>Cricetidae</taxon>
        <taxon>Neotominae</taxon>
        <taxon>Peromyscus</taxon>
    </lineage>
</organism>
<name>A0A8C8TEH4_PERMB</name>
<evidence type="ECO:0000313" key="18">
    <source>
        <dbReference type="Proteomes" id="UP000694547"/>
    </source>
</evidence>
<dbReference type="PANTHER" id="PTHR10504">
    <property type="entry name" value="BACTERICIDAL PERMEABILITY-INCREASING BPI PROTEIN-RELATED"/>
    <property type="match status" value="1"/>
</dbReference>
<dbReference type="PANTHER" id="PTHR10504:SF84">
    <property type="entry name" value="BACTERICIDAL PERMEABILITY-INCREASING PROTEIN"/>
    <property type="match status" value="1"/>
</dbReference>
<dbReference type="GO" id="GO:0032715">
    <property type="term" value="P:negative regulation of interleukin-6 production"/>
    <property type="evidence" value="ECO:0007669"/>
    <property type="project" value="TreeGrafter"/>
</dbReference>
<accession>A0A8C8TEH4</accession>
<comment type="domain">
    <text evidence="14">The N- and C-terminal barrels adopt an identical fold despite having only 13% of conserved residues.</text>
</comment>
<feature type="domain" description="Lipid-binding serum glycoprotein C-terminal" evidence="16">
    <location>
        <begin position="273"/>
        <end position="478"/>
    </location>
</feature>
<keyword evidence="9 14" id="KW-0044">Antibiotic</keyword>
<dbReference type="Proteomes" id="UP000694547">
    <property type="component" value="Chromosome 4"/>
</dbReference>
<dbReference type="GO" id="GO:0043031">
    <property type="term" value="P:negative regulation of macrophage activation"/>
    <property type="evidence" value="ECO:0007669"/>
    <property type="project" value="TreeGrafter"/>
</dbReference>
<keyword evidence="10 13" id="KW-1015">Disulfide bond</keyword>
<dbReference type="InterPro" id="IPR032942">
    <property type="entry name" value="BPI/LBP/Plunc"/>
</dbReference>
<dbReference type="SMART" id="SM00328">
    <property type="entry name" value="BPI1"/>
    <property type="match status" value="1"/>
</dbReference>
<dbReference type="Pfam" id="PF02886">
    <property type="entry name" value="LBP_BPI_CETP_C"/>
    <property type="match status" value="1"/>
</dbReference>
<dbReference type="SMART" id="SM00329">
    <property type="entry name" value="BPI2"/>
    <property type="match status" value="1"/>
</dbReference>
<keyword evidence="14" id="KW-0732">Signal</keyword>
<proteinExistence type="inferred from homology"/>
<reference evidence="17" key="2">
    <citation type="submission" date="2025-08" db="UniProtKB">
        <authorList>
            <consortium name="Ensembl"/>
        </authorList>
    </citation>
    <scope>IDENTIFICATION</scope>
</reference>
<evidence type="ECO:0000256" key="9">
    <source>
        <dbReference type="ARBA" id="ARBA00023022"/>
    </source>
</evidence>
<dbReference type="Pfam" id="PF01273">
    <property type="entry name" value="LBP_BPI_CETP"/>
    <property type="match status" value="1"/>
</dbReference>
<keyword evidence="6 14" id="KW-0929">Antimicrobial</keyword>
<comment type="subunit">
    <text evidence="12 14">Monomer. Homodimer; disulfide-linked.</text>
</comment>
<evidence type="ECO:0000256" key="10">
    <source>
        <dbReference type="ARBA" id="ARBA00023157"/>
    </source>
</evidence>
<comment type="function">
    <text evidence="14">The cytotoxic action of BPI is limited to many species of Gram-negative bacteria; this specificity may be explained by a strong affinity of the very basic N-terminal half for the negatively charged lipopolysaccharides that are unique to the Gram-negative bacterial outer envelope.</text>
</comment>
<dbReference type="FunFam" id="3.15.20.10:FF:000001">
    <property type="entry name" value="Phospholipid transfer protein"/>
    <property type="match status" value="1"/>
</dbReference>
<comment type="subcellular location">
    <subcellularLocation>
        <location evidence="1">Cytoplasmic granule membrane</location>
    </subcellularLocation>
    <subcellularLocation>
        <location evidence="2 14">Secreted</location>
    </subcellularLocation>
</comment>
<dbReference type="InterPro" id="IPR030675">
    <property type="entry name" value="BPI/LBP"/>
</dbReference>
<evidence type="ECO:0000256" key="13">
    <source>
        <dbReference type="PIRSR" id="PIRSR002417-50"/>
    </source>
</evidence>
<dbReference type="GO" id="GO:0045087">
    <property type="term" value="P:innate immune response"/>
    <property type="evidence" value="ECO:0007669"/>
    <property type="project" value="UniProtKB-UniRule"/>
</dbReference>
<dbReference type="InterPro" id="IPR001124">
    <property type="entry name" value="Lipid-bd_serum_glycop_C"/>
</dbReference>
<protein>
    <recommendedName>
        <fullName evidence="4 14">Bactericidal permeability-increasing protein</fullName>
        <shortName evidence="14">BPI</shortName>
    </recommendedName>
</protein>
<evidence type="ECO:0000256" key="4">
    <source>
        <dbReference type="ARBA" id="ARBA00017827"/>
    </source>
</evidence>
<keyword evidence="11 14" id="KW-0325">Glycoprotein</keyword>
<dbReference type="GO" id="GO:0005615">
    <property type="term" value="C:extracellular space"/>
    <property type="evidence" value="ECO:0007669"/>
    <property type="project" value="UniProtKB-UniRule"/>
</dbReference>
<dbReference type="InterPro" id="IPR017943">
    <property type="entry name" value="Bactericidal_perm-incr_a/b_dom"/>
</dbReference>
<evidence type="ECO:0000256" key="7">
    <source>
        <dbReference type="ARBA" id="ARBA00022588"/>
    </source>
</evidence>
<evidence type="ECO:0000256" key="14">
    <source>
        <dbReference type="RuleBase" id="RU369039"/>
    </source>
</evidence>
<comment type="similarity">
    <text evidence="3">Belongs to the BPI/LBP/Plunc superfamily. BPI/LBP family.</text>
</comment>
<dbReference type="AlphaFoldDB" id="A0A8C8TEH4"/>
<dbReference type="GO" id="GO:0032720">
    <property type="term" value="P:negative regulation of tumor necrosis factor production"/>
    <property type="evidence" value="ECO:0007669"/>
    <property type="project" value="TreeGrafter"/>
</dbReference>
<evidence type="ECO:0000259" key="16">
    <source>
        <dbReference type="SMART" id="SM00329"/>
    </source>
</evidence>
<dbReference type="PIRSF" id="PIRSF002417">
    <property type="entry name" value="Lipid_binding_protein"/>
    <property type="match status" value="1"/>
</dbReference>
<dbReference type="InterPro" id="IPR017942">
    <property type="entry name" value="Lipid-bd_serum_glycop_N"/>
</dbReference>
<dbReference type="Gene3D" id="3.15.20.10">
    <property type="entry name" value="Bactericidal permeability-increasing protein, domain 2"/>
    <property type="match status" value="1"/>
</dbReference>
<sequence length="483" mass="53933">MAWGPDNVRKWSTLALLAIMGTALTAAINPGFVATISQKGLDFACQEGVVVLQKELEAIRIPDLTGVFKMKPLGKGYYDFYNMVVEGFHIPNPQIRLLPSEGLRLSIKDANIKISGRWTSKKNFLKARGKFGLSIQGVSFSTDLKLGKSSSGHITVNCSACESHIDSIHLQVSGSMLGWLIQLFHKKIEASLRNTIYEKICKIVTNSVSSKLQPYIQTLPLIARVDEVTRIDYSLMALTTTAEFLEGQLKGEFFWRGSRSSLPITPPAMSFSPNNDHMVHLSISDYFFNSAGLAYQESGTLKITLRDQMLPKDSKFRLNTEFLGTFLPKVAMKFPSTEVQLLITASEPPRLTIQPSGLSLDPALETQAFVVLQNSSLVPLFQLHMVSWNTNASMEVDAEGDRLVGEVKSRLMLELKRSDFGSFKVELLQAVINYLMPTLVVPKINERLRRGFPLPLPAEVKLNNIMFQSYQNFLVLRADVHRT</sequence>
<evidence type="ECO:0000256" key="11">
    <source>
        <dbReference type="ARBA" id="ARBA00023180"/>
    </source>
</evidence>
<dbReference type="GeneTree" id="ENSGT01150000286994"/>
<dbReference type="GO" id="GO:0001530">
    <property type="term" value="F:lipopolysaccharide binding"/>
    <property type="evidence" value="ECO:0007669"/>
    <property type="project" value="TreeGrafter"/>
</dbReference>
<feature type="disulfide bond" evidence="13">
    <location>
        <begin position="161"/>
        <end position="201"/>
    </location>
</feature>
<evidence type="ECO:0000256" key="12">
    <source>
        <dbReference type="ARBA" id="ARBA00025943"/>
    </source>
</evidence>
<keyword evidence="8 14" id="KW-0391">Immunity</keyword>
<feature type="domain" description="Lipid-binding serum glycoprotein N-terminal" evidence="15">
    <location>
        <begin position="36"/>
        <end position="258"/>
    </location>
</feature>
<keyword evidence="5 14" id="KW-0964">Secreted</keyword>
<dbReference type="CDD" id="cd00025">
    <property type="entry name" value="BPI1"/>
    <property type="match status" value="1"/>
</dbReference>
<reference evidence="17" key="3">
    <citation type="submission" date="2025-09" db="UniProtKB">
        <authorList>
            <consortium name="Ensembl"/>
        </authorList>
    </citation>
    <scope>IDENTIFICATION</scope>
</reference>
<evidence type="ECO:0000256" key="6">
    <source>
        <dbReference type="ARBA" id="ARBA00022529"/>
    </source>
</evidence>
<keyword evidence="7 14" id="KW-0399">Innate immunity</keyword>
<dbReference type="GO" id="GO:0005737">
    <property type="term" value="C:cytoplasm"/>
    <property type="evidence" value="ECO:0007669"/>
    <property type="project" value="Ensembl"/>
</dbReference>
<keyword evidence="18" id="KW-1185">Reference proteome</keyword>
<dbReference type="GO" id="GO:0032717">
    <property type="term" value="P:negative regulation of interleukin-8 production"/>
    <property type="evidence" value="ECO:0007669"/>
    <property type="project" value="TreeGrafter"/>
</dbReference>
<evidence type="ECO:0000256" key="2">
    <source>
        <dbReference type="ARBA" id="ARBA00004613"/>
    </source>
</evidence>
<dbReference type="Ensembl" id="ENSPEMT00000014479.2">
    <property type="protein sequence ID" value="ENSPEMP00000010304.1"/>
    <property type="gene ID" value="ENSPEMG00000011317.2"/>
</dbReference>
<dbReference type="GO" id="GO:0050829">
    <property type="term" value="P:defense response to Gram-negative bacterium"/>
    <property type="evidence" value="ECO:0007669"/>
    <property type="project" value="UniProtKB-UniRule"/>
</dbReference>
<evidence type="ECO:0000256" key="8">
    <source>
        <dbReference type="ARBA" id="ARBA00022859"/>
    </source>
</evidence>
<dbReference type="Gene3D" id="3.15.10.10">
    <property type="entry name" value="Bactericidal permeability-increasing protein, domain 1"/>
    <property type="match status" value="1"/>
</dbReference>
<reference evidence="17 18" key="1">
    <citation type="submission" date="2018-10" db="EMBL/GenBank/DDBJ databases">
        <title>Improved assembly of the deer mouse Peromyscus maniculatus genome.</title>
        <authorList>
            <person name="Lassance J.-M."/>
            <person name="Hoekstra H.E."/>
        </authorList>
    </citation>
    <scope>NUCLEOTIDE SEQUENCE [LARGE SCALE GENOMIC DNA]</scope>
</reference>
<evidence type="ECO:0000256" key="3">
    <source>
        <dbReference type="ARBA" id="ARBA00007292"/>
    </source>
</evidence>
<dbReference type="SUPFAM" id="SSF55394">
    <property type="entry name" value="Bactericidal permeability-increasing protein, BPI"/>
    <property type="match status" value="2"/>
</dbReference>
<dbReference type="CDD" id="cd00026">
    <property type="entry name" value="BPI2"/>
    <property type="match status" value="1"/>
</dbReference>
<evidence type="ECO:0000256" key="5">
    <source>
        <dbReference type="ARBA" id="ARBA00022525"/>
    </source>
</evidence>
<evidence type="ECO:0000313" key="17">
    <source>
        <dbReference type="Ensembl" id="ENSPEMP00000010304.1"/>
    </source>
</evidence>
<dbReference type="FunFam" id="3.15.10.10:FF:000001">
    <property type="entry name" value="phospholipid transfer protein-like"/>
    <property type="match status" value="1"/>
</dbReference>
<comment type="domain">
    <text evidence="14">The N-terminal region may be exposed to the interior of the granule, whereas the C-terminal portion may be embedded in the membrane. During phagocytosis and degranulation, proteases may be released and activated and cleave BPI at the junction of the N- and C-terminal portions of the molecule, providing controlled release of the N-terminal antibacterial fragment when bacteria are ingested.</text>
</comment>
<dbReference type="GO" id="GO:0031663">
    <property type="term" value="P:lipopolysaccharide-mediated signaling pathway"/>
    <property type="evidence" value="ECO:0007669"/>
    <property type="project" value="TreeGrafter"/>
</dbReference>
<evidence type="ECO:0000259" key="15">
    <source>
        <dbReference type="SMART" id="SM00328"/>
    </source>
</evidence>